<dbReference type="AlphaFoldDB" id="A0A0A9HL28"/>
<reference evidence="1" key="1">
    <citation type="submission" date="2014-09" db="EMBL/GenBank/DDBJ databases">
        <authorList>
            <person name="Magalhaes I.L.F."/>
            <person name="Oliveira U."/>
            <person name="Santos F.R."/>
            <person name="Vidigal T.H.D.A."/>
            <person name="Brescovit A.D."/>
            <person name="Santos A.J."/>
        </authorList>
    </citation>
    <scope>NUCLEOTIDE SEQUENCE</scope>
    <source>
        <tissue evidence="1">Shoot tissue taken approximately 20 cm above the soil surface</tissue>
    </source>
</reference>
<proteinExistence type="predicted"/>
<sequence>MNGPHDTLQDEYIFIRGHSNDETVNAIICSPVQFPRQTELAHVDIHTLASLKPGCQVICSVETCLAAQPGSNASVVLATVSGKC</sequence>
<protein>
    <submittedName>
        <fullName evidence="1">Uncharacterized protein</fullName>
    </submittedName>
</protein>
<evidence type="ECO:0000313" key="1">
    <source>
        <dbReference type="EMBL" id="JAE35556.1"/>
    </source>
</evidence>
<accession>A0A0A9HL28</accession>
<name>A0A0A9HL28_ARUDO</name>
<dbReference type="EMBL" id="GBRH01162340">
    <property type="protein sequence ID" value="JAE35556.1"/>
    <property type="molecule type" value="Transcribed_RNA"/>
</dbReference>
<reference evidence="1" key="2">
    <citation type="journal article" date="2015" name="Data Brief">
        <title>Shoot transcriptome of the giant reed, Arundo donax.</title>
        <authorList>
            <person name="Barrero R.A."/>
            <person name="Guerrero F.D."/>
            <person name="Moolhuijzen P."/>
            <person name="Goolsby J.A."/>
            <person name="Tidwell J."/>
            <person name="Bellgard S.E."/>
            <person name="Bellgard M.I."/>
        </authorList>
    </citation>
    <scope>NUCLEOTIDE SEQUENCE</scope>
    <source>
        <tissue evidence="1">Shoot tissue taken approximately 20 cm above the soil surface</tissue>
    </source>
</reference>
<organism evidence="1">
    <name type="scientific">Arundo donax</name>
    <name type="common">Giant reed</name>
    <name type="synonym">Donax arundinaceus</name>
    <dbReference type="NCBI Taxonomy" id="35708"/>
    <lineage>
        <taxon>Eukaryota</taxon>
        <taxon>Viridiplantae</taxon>
        <taxon>Streptophyta</taxon>
        <taxon>Embryophyta</taxon>
        <taxon>Tracheophyta</taxon>
        <taxon>Spermatophyta</taxon>
        <taxon>Magnoliopsida</taxon>
        <taxon>Liliopsida</taxon>
        <taxon>Poales</taxon>
        <taxon>Poaceae</taxon>
        <taxon>PACMAD clade</taxon>
        <taxon>Arundinoideae</taxon>
        <taxon>Arundineae</taxon>
        <taxon>Arundo</taxon>
    </lineage>
</organism>